<evidence type="ECO:0000313" key="6">
    <source>
        <dbReference type="EMBL" id="RBQ17002.1"/>
    </source>
</evidence>
<accession>A0A366LUY7</accession>
<dbReference type="PROSITE" id="PS50106">
    <property type="entry name" value="PDZ"/>
    <property type="match status" value="1"/>
</dbReference>
<dbReference type="InterPro" id="IPR001478">
    <property type="entry name" value="PDZ"/>
</dbReference>
<feature type="region of interest" description="Disordered" evidence="3">
    <location>
        <begin position="24"/>
        <end position="66"/>
    </location>
</feature>
<dbReference type="SMART" id="SM00228">
    <property type="entry name" value="PDZ"/>
    <property type="match status" value="1"/>
</dbReference>
<dbReference type="InterPro" id="IPR036034">
    <property type="entry name" value="PDZ_sf"/>
</dbReference>
<dbReference type="PANTHER" id="PTHR43343">
    <property type="entry name" value="PEPTIDASE S12"/>
    <property type="match status" value="1"/>
</dbReference>
<dbReference type="InterPro" id="IPR051201">
    <property type="entry name" value="Chloro_Bact_Ser_Proteases"/>
</dbReference>
<evidence type="ECO:0000256" key="3">
    <source>
        <dbReference type="SAM" id="MobiDB-lite"/>
    </source>
</evidence>
<dbReference type="EMBL" id="QMEY01000013">
    <property type="protein sequence ID" value="RBQ17002.1"/>
    <property type="molecule type" value="Genomic_DNA"/>
</dbReference>
<dbReference type="PRINTS" id="PR00834">
    <property type="entry name" value="PROTEASES2C"/>
</dbReference>
<dbReference type="SUPFAM" id="SSF50156">
    <property type="entry name" value="PDZ domain-like"/>
    <property type="match status" value="1"/>
</dbReference>
<evidence type="ECO:0000256" key="1">
    <source>
        <dbReference type="ARBA" id="ARBA00022670"/>
    </source>
</evidence>
<dbReference type="InterPro" id="IPR009003">
    <property type="entry name" value="Peptidase_S1_PA"/>
</dbReference>
<feature type="compositionally biased region" description="Low complexity" evidence="3">
    <location>
        <begin position="32"/>
        <end position="66"/>
    </location>
</feature>
<dbReference type="GO" id="GO:0004252">
    <property type="term" value="F:serine-type endopeptidase activity"/>
    <property type="evidence" value="ECO:0007669"/>
    <property type="project" value="InterPro"/>
</dbReference>
<name>A0A366LUY7_9ACTN</name>
<dbReference type="SUPFAM" id="SSF50494">
    <property type="entry name" value="Trypsin-like serine proteases"/>
    <property type="match status" value="1"/>
</dbReference>
<gene>
    <name evidence="6" type="ORF">DP939_26275</name>
</gene>
<feature type="domain" description="PDZ" evidence="5">
    <location>
        <begin position="280"/>
        <end position="365"/>
    </location>
</feature>
<protein>
    <submittedName>
        <fullName evidence="6">Signal protein PDZ</fullName>
    </submittedName>
</protein>
<reference evidence="6 7" key="1">
    <citation type="submission" date="2018-06" db="EMBL/GenBank/DDBJ databases">
        <title>Sphaerisporangium craniellae sp. nov., isolated from a marine sponge in the South China Sea.</title>
        <authorList>
            <person name="Li L."/>
        </authorList>
    </citation>
    <scope>NUCLEOTIDE SEQUENCE [LARGE SCALE GENOMIC DNA]</scope>
    <source>
        <strain evidence="6 7">LHW63015</strain>
    </source>
</reference>
<dbReference type="Pfam" id="PF13180">
    <property type="entry name" value="PDZ_2"/>
    <property type="match status" value="1"/>
</dbReference>
<keyword evidence="2" id="KW-0378">Hydrolase</keyword>
<dbReference type="PANTHER" id="PTHR43343:SF3">
    <property type="entry name" value="PROTEASE DO-LIKE 8, CHLOROPLASTIC"/>
    <property type="match status" value="1"/>
</dbReference>
<comment type="caution">
    <text evidence="6">The sequence shown here is derived from an EMBL/GenBank/DDBJ whole genome shotgun (WGS) entry which is preliminary data.</text>
</comment>
<keyword evidence="1" id="KW-0645">Protease</keyword>
<dbReference type="InterPro" id="IPR001940">
    <property type="entry name" value="Peptidase_S1C"/>
</dbReference>
<dbReference type="RefSeq" id="WP_113983451.1">
    <property type="nucleotide sequence ID" value="NZ_QMEY01000013.1"/>
</dbReference>
<evidence type="ECO:0000256" key="2">
    <source>
        <dbReference type="ARBA" id="ARBA00022801"/>
    </source>
</evidence>
<proteinExistence type="predicted"/>
<dbReference type="PROSITE" id="PS51257">
    <property type="entry name" value="PROKAR_LIPOPROTEIN"/>
    <property type="match status" value="1"/>
</dbReference>
<sequence length="381" mass="37406">MGNVTRRLTLVLCSAALATATACGGPPGVGGQPATTPTGPTPTGTAAPTTTRSPATTGTPATGAPVTAPEAAVAVERAYEQVIGAVLPSIVQITTRTGLGSGIIYDTAGHIVTNAHVIGDARSFEVTPATGGTPRAARLVESFPIGDLAVIKVDDAAGLVPARFGHASRLRVGQMVLAMGNPLGLSGSVTEGIISALGRTVSEPEGRGSPGATITNAIQTSAPINPGNSGGALVNLSGEVVGIPTLAATNPELAGAAAPGIGFAIPCSTVTDIAGQIIRDGKVTNTRRAALGVTVSGSVGADGRPAGANVIRVTPGGGADRAGIRAGDRVTSVNGIETATVAALSEVLATLKPGQTVKVEITHQDGSTATVDVKLSELPSE</sequence>
<feature type="chain" id="PRO_5039605263" evidence="4">
    <location>
        <begin position="25"/>
        <end position="381"/>
    </location>
</feature>
<dbReference type="OrthoDB" id="73775at2"/>
<keyword evidence="4" id="KW-0732">Signal</keyword>
<dbReference type="Pfam" id="PF13365">
    <property type="entry name" value="Trypsin_2"/>
    <property type="match status" value="1"/>
</dbReference>
<keyword evidence="7" id="KW-1185">Reference proteome</keyword>
<dbReference type="AlphaFoldDB" id="A0A366LUY7"/>
<dbReference type="Gene3D" id="2.30.42.10">
    <property type="match status" value="1"/>
</dbReference>
<evidence type="ECO:0000259" key="5">
    <source>
        <dbReference type="PROSITE" id="PS50106"/>
    </source>
</evidence>
<evidence type="ECO:0000256" key="4">
    <source>
        <dbReference type="SAM" id="SignalP"/>
    </source>
</evidence>
<evidence type="ECO:0000313" key="7">
    <source>
        <dbReference type="Proteomes" id="UP000253303"/>
    </source>
</evidence>
<dbReference type="Gene3D" id="2.40.10.120">
    <property type="match status" value="1"/>
</dbReference>
<feature type="signal peptide" evidence="4">
    <location>
        <begin position="1"/>
        <end position="24"/>
    </location>
</feature>
<dbReference type="Proteomes" id="UP000253303">
    <property type="component" value="Unassembled WGS sequence"/>
</dbReference>
<organism evidence="6 7">
    <name type="scientific">Spongiactinospora rosea</name>
    <dbReference type="NCBI Taxonomy" id="2248750"/>
    <lineage>
        <taxon>Bacteria</taxon>
        <taxon>Bacillati</taxon>
        <taxon>Actinomycetota</taxon>
        <taxon>Actinomycetes</taxon>
        <taxon>Streptosporangiales</taxon>
        <taxon>Streptosporangiaceae</taxon>
        <taxon>Spongiactinospora</taxon>
    </lineage>
</organism>
<dbReference type="GO" id="GO:0006508">
    <property type="term" value="P:proteolysis"/>
    <property type="evidence" value="ECO:0007669"/>
    <property type="project" value="UniProtKB-KW"/>
</dbReference>